<dbReference type="EMBL" id="BGPR01179278">
    <property type="protein sequence ID" value="GBM57285.1"/>
    <property type="molecule type" value="Genomic_DNA"/>
</dbReference>
<protein>
    <submittedName>
        <fullName evidence="1">Uncharacterized protein</fullName>
    </submittedName>
</protein>
<dbReference type="AlphaFoldDB" id="A0A4Y2GXL3"/>
<sequence length="102" mass="12103">MTNRVHYGEVTEYWDQETDSTTDVEDNPVHEEYRLKLKHKCLYHPSILPLISLYQKTSGSDFPETFSHTPSNVGWVNSQLVGKYFWGIYPRPGDFEKKNYEW</sequence>
<evidence type="ECO:0000313" key="2">
    <source>
        <dbReference type="EMBL" id="GBM57285.1"/>
    </source>
</evidence>
<dbReference type="Proteomes" id="UP000499080">
    <property type="component" value="Unassembled WGS sequence"/>
</dbReference>
<proteinExistence type="predicted"/>
<dbReference type="EMBL" id="BGPR01179266">
    <property type="protein sequence ID" value="GBM57248.1"/>
    <property type="molecule type" value="Genomic_DNA"/>
</dbReference>
<reference evidence="1 3" key="1">
    <citation type="journal article" date="2019" name="Sci. Rep.">
        <title>Orb-weaving spider Araneus ventricosus genome elucidates the spidroin gene catalogue.</title>
        <authorList>
            <person name="Kono N."/>
            <person name="Nakamura H."/>
            <person name="Ohtoshi R."/>
            <person name="Moran D.A.P."/>
            <person name="Shinohara A."/>
            <person name="Yoshida Y."/>
            <person name="Fujiwara M."/>
            <person name="Mori M."/>
            <person name="Tomita M."/>
            <person name="Arakawa K."/>
        </authorList>
    </citation>
    <scope>NUCLEOTIDE SEQUENCE [LARGE SCALE GENOMIC DNA]</scope>
</reference>
<organism evidence="1 3">
    <name type="scientific">Araneus ventricosus</name>
    <name type="common">Orbweaver spider</name>
    <name type="synonym">Epeira ventricosa</name>
    <dbReference type="NCBI Taxonomy" id="182803"/>
    <lineage>
        <taxon>Eukaryota</taxon>
        <taxon>Metazoa</taxon>
        <taxon>Ecdysozoa</taxon>
        <taxon>Arthropoda</taxon>
        <taxon>Chelicerata</taxon>
        <taxon>Arachnida</taxon>
        <taxon>Araneae</taxon>
        <taxon>Araneomorphae</taxon>
        <taxon>Entelegynae</taxon>
        <taxon>Araneoidea</taxon>
        <taxon>Araneidae</taxon>
        <taxon>Araneus</taxon>
    </lineage>
</organism>
<accession>A0A4Y2GXL3</accession>
<comment type="caution">
    <text evidence="1">The sequence shown here is derived from an EMBL/GenBank/DDBJ whole genome shotgun (WGS) entry which is preliminary data.</text>
</comment>
<gene>
    <name evidence="1" type="ORF">AVEN_122835_1</name>
    <name evidence="2" type="ORF">AVEN_220676_1</name>
</gene>
<evidence type="ECO:0000313" key="1">
    <source>
        <dbReference type="EMBL" id="GBM57248.1"/>
    </source>
</evidence>
<name>A0A4Y2GXL3_ARAVE</name>
<keyword evidence="3" id="KW-1185">Reference proteome</keyword>
<evidence type="ECO:0000313" key="3">
    <source>
        <dbReference type="Proteomes" id="UP000499080"/>
    </source>
</evidence>